<keyword evidence="4" id="KW-0963">Cytoplasm</keyword>
<evidence type="ECO:0000256" key="2">
    <source>
        <dbReference type="ARBA" id="ARBA00008226"/>
    </source>
</evidence>
<dbReference type="InterPro" id="IPR006195">
    <property type="entry name" value="aa-tRNA-synth_II"/>
</dbReference>
<dbReference type="InterPro" id="IPR004364">
    <property type="entry name" value="Aa-tRNA-synt_II"/>
</dbReference>
<dbReference type="PRINTS" id="PR01042">
    <property type="entry name" value="TRNASYNTHASP"/>
</dbReference>
<dbReference type="PANTHER" id="PTHR22594">
    <property type="entry name" value="ASPARTYL/LYSYL-TRNA SYNTHETASE"/>
    <property type="match status" value="1"/>
</dbReference>
<keyword evidence="5" id="KW-0436">Ligase</keyword>
<feature type="region of interest" description="Disordered" evidence="12">
    <location>
        <begin position="15"/>
        <end position="46"/>
    </location>
</feature>
<evidence type="ECO:0000256" key="6">
    <source>
        <dbReference type="ARBA" id="ARBA00022741"/>
    </source>
</evidence>
<dbReference type="SUPFAM" id="SSF55681">
    <property type="entry name" value="Class II aaRS and biotin synthetases"/>
    <property type="match status" value="1"/>
</dbReference>
<keyword evidence="6" id="KW-0547">Nucleotide-binding</keyword>
<dbReference type="EMBL" id="KZ819634">
    <property type="protein sequence ID" value="PWN93657.1"/>
    <property type="molecule type" value="Genomic_DNA"/>
</dbReference>
<dbReference type="Gene3D" id="3.30.930.10">
    <property type="entry name" value="Bira Bifunctional Protein, Domain 2"/>
    <property type="match status" value="1"/>
</dbReference>
<evidence type="ECO:0000256" key="5">
    <source>
        <dbReference type="ARBA" id="ARBA00022598"/>
    </source>
</evidence>
<comment type="similarity">
    <text evidence="2">Belongs to the class-II aminoacyl-tRNA synthetase family.</text>
</comment>
<comment type="subcellular location">
    <subcellularLocation>
        <location evidence="1">Cytoplasm</location>
    </subcellularLocation>
</comment>
<dbReference type="Gene3D" id="3.30.1910.20">
    <property type="entry name" value="asparaginyl-tRNA synthetase, N-terminal domain"/>
    <property type="match status" value="1"/>
</dbReference>
<dbReference type="Gene3D" id="2.40.50.140">
    <property type="entry name" value="Nucleic acid-binding proteins"/>
    <property type="match status" value="1"/>
</dbReference>
<dbReference type="AlphaFoldDB" id="A0A316YW35"/>
<keyword evidence="15" id="KW-1185">Reference proteome</keyword>
<evidence type="ECO:0000256" key="7">
    <source>
        <dbReference type="ARBA" id="ARBA00022840"/>
    </source>
</evidence>
<dbReference type="GO" id="GO:0004816">
    <property type="term" value="F:asparagine-tRNA ligase activity"/>
    <property type="evidence" value="ECO:0007669"/>
    <property type="project" value="UniProtKB-EC"/>
</dbReference>
<feature type="compositionally biased region" description="Basic and acidic residues" evidence="12">
    <location>
        <begin position="99"/>
        <end position="115"/>
    </location>
</feature>
<dbReference type="InterPro" id="IPR004522">
    <property type="entry name" value="Asn-tRNA-ligase"/>
</dbReference>
<dbReference type="Pfam" id="PF20917">
    <property type="entry name" value="AsnRS_N"/>
    <property type="match status" value="1"/>
</dbReference>
<feature type="region of interest" description="Disordered" evidence="12">
    <location>
        <begin position="97"/>
        <end position="134"/>
    </location>
</feature>
<dbReference type="FunFam" id="3.30.930.10:FF:000040">
    <property type="entry name" value="Asparagine--tRNA ligase, cytoplasmic"/>
    <property type="match status" value="1"/>
</dbReference>
<dbReference type="Proteomes" id="UP000245768">
    <property type="component" value="Unassembled WGS sequence"/>
</dbReference>
<proteinExistence type="inferred from homology"/>
<evidence type="ECO:0000256" key="9">
    <source>
        <dbReference type="ARBA" id="ARBA00023146"/>
    </source>
</evidence>
<dbReference type="NCBIfam" id="TIGR00457">
    <property type="entry name" value="asnS"/>
    <property type="match status" value="1"/>
</dbReference>
<accession>A0A316YW35</accession>
<dbReference type="GO" id="GO:0003676">
    <property type="term" value="F:nucleic acid binding"/>
    <property type="evidence" value="ECO:0007669"/>
    <property type="project" value="InterPro"/>
</dbReference>
<gene>
    <name evidence="14" type="ORF">FA10DRAFT_264279</name>
</gene>
<dbReference type="InterPro" id="IPR002312">
    <property type="entry name" value="Asp/Asn-tRNA-synth_IIb"/>
</dbReference>
<evidence type="ECO:0000256" key="11">
    <source>
        <dbReference type="ARBA" id="ARBA00047844"/>
    </source>
</evidence>
<dbReference type="InterPro" id="IPR004365">
    <property type="entry name" value="NA-bd_OB_tRNA"/>
</dbReference>
<keyword evidence="9 14" id="KW-0030">Aminoacyl-tRNA synthetase</keyword>
<dbReference type="STRING" id="215250.A0A316YW35"/>
<feature type="compositionally biased region" description="Basic and acidic residues" evidence="12">
    <location>
        <begin position="124"/>
        <end position="134"/>
    </location>
</feature>
<feature type="domain" description="Aminoacyl-transfer RNA synthetases class-II family profile" evidence="13">
    <location>
        <begin position="279"/>
        <end position="574"/>
    </location>
</feature>
<dbReference type="CDD" id="cd04323">
    <property type="entry name" value="AsnRS_cyto_like_N"/>
    <property type="match status" value="1"/>
</dbReference>
<organism evidence="14 15">
    <name type="scientific">Acaromyces ingoldii</name>
    <dbReference type="NCBI Taxonomy" id="215250"/>
    <lineage>
        <taxon>Eukaryota</taxon>
        <taxon>Fungi</taxon>
        <taxon>Dikarya</taxon>
        <taxon>Basidiomycota</taxon>
        <taxon>Ustilaginomycotina</taxon>
        <taxon>Exobasidiomycetes</taxon>
        <taxon>Exobasidiales</taxon>
        <taxon>Cryptobasidiaceae</taxon>
        <taxon>Acaromyces</taxon>
    </lineage>
</organism>
<dbReference type="InParanoid" id="A0A316YW35"/>
<dbReference type="PROSITE" id="PS50862">
    <property type="entry name" value="AA_TRNA_LIGASE_II"/>
    <property type="match status" value="1"/>
</dbReference>
<dbReference type="InterPro" id="IPR045864">
    <property type="entry name" value="aa-tRNA-synth_II/BPL/LPL"/>
</dbReference>
<evidence type="ECO:0000313" key="14">
    <source>
        <dbReference type="EMBL" id="PWN93657.1"/>
    </source>
</evidence>
<dbReference type="GO" id="GO:0005737">
    <property type="term" value="C:cytoplasm"/>
    <property type="evidence" value="ECO:0007669"/>
    <property type="project" value="UniProtKB-SubCell"/>
</dbReference>
<evidence type="ECO:0000256" key="10">
    <source>
        <dbReference type="ARBA" id="ARBA00029886"/>
    </source>
</evidence>
<sequence length="582" mass="64561">MSSIKDSLHHAVESLHISGGSGGQKGPQVYVDEAKGSDTTGKGTKEAPYATTVGAMLALGSEISLFVKKSGAEGDKEEGGADADGYAPISGAGLKRAKKGLEAAQKKKKKQEEASSKTQDAEETDAKKLEESKSIVLEEPKGDYQKIKIRQGIETRDKPVKVQGWVHRLRSQKGLMFIVLRDGTGFLQCVLTGKNVQTFDALTLTLESTVEIKGTIKALPEGKSAPDNHELVADWWRCVGKAPGGEDAFTNKVSEGADPSILADSRHLVLRGETASAVLKVRAAVLSAFREEYASMNMLEVTPPCMVQTQVEGGSTLFAFDYYGQKAYLTQSSQLYLETCLPSLGDVFCVQESFRAEKSHTRRHLSEYTHLEAELGFLDFDELLAHLEQLICGTIDRVLANEASAALLQQLNPSFQKPTRPFRRMDYRDAIAWLKEHDVKTDEGKDHEVGDDIAEAAERKMTDELNVPIFLIKFPREIKAFYMKRCPGDERFTESVDVLMPGVGEIVGGSMRMSDSKELFDAYKHEGMDPSPYYWYTDQRKYGTCEHGGYGLGVERFLAWMTNRWTVRECSLYPRWTGRCTP</sequence>
<dbReference type="SUPFAM" id="SSF50249">
    <property type="entry name" value="Nucleic acid-binding proteins"/>
    <property type="match status" value="1"/>
</dbReference>
<evidence type="ECO:0000256" key="12">
    <source>
        <dbReference type="SAM" id="MobiDB-lite"/>
    </source>
</evidence>
<dbReference type="Pfam" id="PF01336">
    <property type="entry name" value="tRNA_anti-codon"/>
    <property type="match status" value="1"/>
</dbReference>
<evidence type="ECO:0000256" key="8">
    <source>
        <dbReference type="ARBA" id="ARBA00022917"/>
    </source>
</evidence>
<evidence type="ECO:0000256" key="4">
    <source>
        <dbReference type="ARBA" id="ARBA00022490"/>
    </source>
</evidence>
<name>A0A316YW35_9BASI</name>
<dbReference type="OrthoDB" id="1931232at2759"/>
<evidence type="ECO:0000256" key="3">
    <source>
        <dbReference type="ARBA" id="ARBA00012816"/>
    </source>
</evidence>
<evidence type="ECO:0000259" key="13">
    <source>
        <dbReference type="PROSITE" id="PS50862"/>
    </source>
</evidence>
<protein>
    <recommendedName>
        <fullName evidence="3">asparagine--tRNA ligase</fullName>
        <ecNumber evidence="3">6.1.1.22</ecNumber>
    </recommendedName>
    <alternativeName>
        <fullName evidence="10">Asparaginyl-tRNA synthetase</fullName>
    </alternativeName>
</protein>
<comment type="catalytic activity">
    <reaction evidence="11">
        <text>tRNA(Asn) + L-asparagine + ATP = L-asparaginyl-tRNA(Asn) + AMP + diphosphate + H(+)</text>
        <dbReference type="Rhea" id="RHEA:11180"/>
        <dbReference type="Rhea" id="RHEA-COMP:9659"/>
        <dbReference type="Rhea" id="RHEA-COMP:9674"/>
        <dbReference type="ChEBI" id="CHEBI:15378"/>
        <dbReference type="ChEBI" id="CHEBI:30616"/>
        <dbReference type="ChEBI" id="CHEBI:33019"/>
        <dbReference type="ChEBI" id="CHEBI:58048"/>
        <dbReference type="ChEBI" id="CHEBI:78442"/>
        <dbReference type="ChEBI" id="CHEBI:78515"/>
        <dbReference type="ChEBI" id="CHEBI:456215"/>
        <dbReference type="EC" id="6.1.1.22"/>
    </reaction>
</comment>
<dbReference type="GeneID" id="37042503"/>
<keyword evidence="7" id="KW-0067">ATP-binding</keyword>
<dbReference type="PANTHER" id="PTHR22594:SF16">
    <property type="entry name" value="ASPARAGINE--TRNA LIGASE, CYTOPLASMIC"/>
    <property type="match status" value="1"/>
</dbReference>
<keyword evidence="8" id="KW-0648">Protein biosynthesis</keyword>
<dbReference type="Pfam" id="PF00152">
    <property type="entry name" value="tRNA-synt_2"/>
    <property type="match status" value="1"/>
</dbReference>
<dbReference type="GO" id="GO:0005524">
    <property type="term" value="F:ATP binding"/>
    <property type="evidence" value="ECO:0007669"/>
    <property type="project" value="UniProtKB-KW"/>
</dbReference>
<dbReference type="CDD" id="cd00776">
    <property type="entry name" value="AsxRS_core"/>
    <property type="match status" value="1"/>
</dbReference>
<reference evidence="14 15" key="1">
    <citation type="journal article" date="2018" name="Mol. Biol. Evol.">
        <title>Broad Genomic Sampling Reveals a Smut Pathogenic Ancestry of the Fungal Clade Ustilaginomycotina.</title>
        <authorList>
            <person name="Kijpornyongpan T."/>
            <person name="Mondo S.J."/>
            <person name="Barry K."/>
            <person name="Sandor L."/>
            <person name="Lee J."/>
            <person name="Lipzen A."/>
            <person name="Pangilinan J."/>
            <person name="LaButti K."/>
            <person name="Hainaut M."/>
            <person name="Henrissat B."/>
            <person name="Grigoriev I.V."/>
            <person name="Spatafora J.W."/>
            <person name="Aime M.C."/>
        </authorList>
    </citation>
    <scope>NUCLEOTIDE SEQUENCE [LARGE SCALE GENOMIC DNA]</scope>
    <source>
        <strain evidence="14 15">MCA 4198</strain>
    </source>
</reference>
<dbReference type="GO" id="GO:0006421">
    <property type="term" value="P:asparaginyl-tRNA aminoacylation"/>
    <property type="evidence" value="ECO:0007669"/>
    <property type="project" value="InterPro"/>
</dbReference>
<dbReference type="InterPro" id="IPR012340">
    <property type="entry name" value="NA-bd_OB-fold"/>
</dbReference>
<dbReference type="InterPro" id="IPR048952">
    <property type="entry name" value="AsnRS_N"/>
</dbReference>
<dbReference type="RefSeq" id="XP_025380855.1">
    <property type="nucleotide sequence ID" value="XM_025520587.1"/>
</dbReference>
<evidence type="ECO:0000256" key="1">
    <source>
        <dbReference type="ARBA" id="ARBA00004496"/>
    </source>
</evidence>
<evidence type="ECO:0000313" key="15">
    <source>
        <dbReference type="Proteomes" id="UP000245768"/>
    </source>
</evidence>
<dbReference type="EC" id="6.1.1.22" evidence="3"/>
<dbReference type="FunCoup" id="A0A316YW35">
    <property type="interactions" value="486"/>
</dbReference>